<dbReference type="CDD" id="cd00069">
    <property type="entry name" value="GHB_like"/>
    <property type="match status" value="1"/>
</dbReference>
<dbReference type="Pfam" id="PF00007">
    <property type="entry name" value="Cys_knot"/>
    <property type="match status" value="1"/>
</dbReference>
<feature type="chain" id="PRO_5021207191" evidence="5">
    <location>
        <begin position="19"/>
        <end position="162"/>
    </location>
</feature>
<gene>
    <name evidence="7" type="primary">CTHB5_1</name>
    <name evidence="7" type="ORF">AVEN_7944_1</name>
</gene>
<comment type="caution">
    <text evidence="7">The sequence shown here is derived from an EMBL/GenBank/DDBJ whole genome shotgun (WGS) entry which is preliminary data.</text>
</comment>
<comment type="similarity">
    <text evidence="2">Belongs to the glycoprotein hormones subunit beta family.</text>
</comment>
<keyword evidence="4" id="KW-1015">Disulfide bond</keyword>
<dbReference type="OrthoDB" id="10006958at2759"/>
<reference evidence="7 8" key="1">
    <citation type="journal article" date="2019" name="Sci. Rep.">
        <title>Orb-weaving spider Araneus ventricosus genome elucidates the spidroin gene catalogue.</title>
        <authorList>
            <person name="Kono N."/>
            <person name="Nakamura H."/>
            <person name="Ohtoshi R."/>
            <person name="Moran D.A.P."/>
            <person name="Shinohara A."/>
            <person name="Yoshida Y."/>
            <person name="Fujiwara M."/>
            <person name="Mori M."/>
            <person name="Tomita M."/>
            <person name="Arakawa K."/>
        </authorList>
    </citation>
    <scope>NUCLEOTIDE SEQUENCE [LARGE SCALE GENOMIC DNA]</scope>
</reference>
<dbReference type="AlphaFoldDB" id="A0A4Y2D3W4"/>
<dbReference type="InterPro" id="IPR001545">
    <property type="entry name" value="Gonadotropin_bsu"/>
</dbReference>
<dbReference type="InterPro" id="IPR029034">
    <property type="entry name" value="Cystine-knot_cytokine"/>
</dbReference>
<evidence type="ECO:0000256" key="5">
    <source>
        <dbReference type="SAM" id="SignalP"/>
    </source>
</evidence>
<feature type="domain" description="Glycoprotein hormone subunit beta" evidence="6">
    <location>
        <begin position="32"/>
        <end position="132"/>
    </location>
</feature>
<organism evidence="7 8">
    <name type="scientific">Araneus ventricosus</name>
    <name type="common">Orbweaver spider</name>
    <name type="synonym">Epeira ventricosa</name>
    <dbReference type="NCBI Taxonomy" id="182803"/>
    <lineage>
        <taxon>Eukaryota</taxon>
        <taxon>Metazoa</taxon>
        <taxon>Ecdysozoa</taxon>
        <taxon>Arthropoda</taxon>
        <taxon>Chelicerata</taxon>
        <taxon>Arachnida</taxon>
        <taxon>Araneae</taxon>
        <taxon>Araneomorphae</taxon>
        <taxon>Entelegynae</taxon>
        <taxon>Araneoidea</taxon>
        <taxon>Araneidae</taxon>
        <taxon>Araneus</taxon>
    </lineage>
</organism>
<comment type="subcellular location">
    <subcellularLocation>
        <location evidence="1">Secreted</location>
    </subcellularLocation>
</comment>
<dbReference type="GO" id="GO:0005737">
    <property type="term" value="C:cytoplasm"/>
    <property type="evidence" value="ECO:0007669"/>
    <property type="project" value="TreeGrafter"/>
</dbReference>
<evidence type="ECO:0000256" key="3">
    <source>
        <dbReference type="ARBA" id="ARBA00022525"/>
    </source>
</evidence>
<dbReference type="Proteomes" id="UP000499080">
    <property type="component" value="Unassembled WGS sequence"/>
</dbReference>
<dbReference type="SUPFAM" id="SSF57501">
    <property type="entry name" value="Cystine-knot cytokines"/>
    <property type="match status" value="1"/>
</dbReference>
<evidence type="ECO:0000256" key="4">
    <source>
        <dbReference type="ARBA" id="ARBA00023157"/>
    </source>
</evidence>
<accession>A0A4Y2D3W4</accession>
<keyword evidence="3" id="KW-0964">Secreted</keyword>
<dbReference type="PANTHER" id="PTHR11515:SF13">
    <property type="entry name" value="GLYCOPROTEIN HORMONE BETA 5, ISOFORM A"/>
    <property type="match status" value="1"/>
</dbReference>
<dbReference type="GO" id="GO:0005179">
    <property type="term" value="F:hormone activity"/>
    <property type="evidence" value="ECO:0007669"/>
    <property type="project" value="InterPro"/>
</dbReference>
<evidence type="ECO:0000259" key="6">
    <source>
        <dbReference type="Pfam" id="PF00007"/>
    </source>
</evidence>
<name>A0A4Y2D3W4_ARAVE</name>
<protein>
    <submittedName>
        <fullName evidence="7">Thyrostimulin beta-5 subunit</fullName>
    </submittedName>
</protein>
<dbReference type="GO" id="GO:0007186">
    <property type="term" value="P:G protein-coupled receptor signaling pathway"/>
    <property type="evidence" value="ECO:0007669"/>
    <property type="project" value="TreeGrafter"/>
</dbReference>
<evidence type="ECO:0000313" key="7">
    <source>
        <dbReference type="EMBL" id="GBM10674.1"/>
    </source>
</evidence>
<proteinExistence type="inferred from homology"/>
<dbReference type="GO" id="GO:0005615">
    <property type="term" value="C:extracellular space"/>
    <property type="evidence" value="ECO:0007669"/>
    <property type="project" value="TreeGrafter"/>
</dbReference>
<evidence type="ECO:0000256" key="1">
    <source>
        <dbReference type="ARBA" id="ARBA00004613"/>
    </source>
</evidence>
<dbReference type="EMBL" id="BGPR01000289">
    <property type="protein sequence ID" value="GBM10674.1"/>
    <property type="molecule type" value="Genomic_DNA"/>
</dbReference>
<keyword evidence="8" id="KW-1185">Reference proteome</keyword>
<evidence type="ECO:0000256" key="2">
    <source>
        <dbReference type="ARBA" id="ARBA00006552"/>
    </source>
</evidence>
<dbReference type="PANTHER" id="PTHR11515">
    <property type="entry name" value="GLYCOPROTEIN HORMONE BETA CHAIN"/>
    <property type="match status" value="1"/>
</dbReference>
<evidence type="ECO:0000313" key="8">
    <source>
        <dbReference type="Proteomes" id="UP000499080"/>
    </source>
</evidence>
<sequence>MFTIEALGVLLLLASVSMDRKLPVIPENTLECHRREFTFKASQTDESGLQCWDFVTATSCWGRCDTGEIGDWRFPFKRPFHPVCMHENRELRRTILRNCDPGADLRITGYEYYEALTCACYLCDSSSTSCQGIPTFDDPQRKEGFPTAVNLPGRILPPEIIE</sequence>
<dbReference type="Gene3D" id="2.10.90.10">
    <property type="entry name" value="Cystine-knot cytokines"/>
    <property type="match status" value="1"/>
</dbReference>
<feature type="signal peptide" evidence="5">
    <location>
        <begin position="1"/>
        <end position="18"/>
    </location>
</feature>
<keyword evidence="5" id="KW-0732">Signal</keyword>
<dbReference type="InterPro" id="IPR006208">
    <property type="entry name" value="Glyco_hormone_CN"/>
</dbReference>